<dbReference type="SUPFAM" id="SSF74653">
    <property type="entry name" value="TolA/TonB C-terminal domain"/>
    <property type="match status" value="1"/>
</dbReference>
<comment type="subcellular location">
    <subcellularLocation>
        <location evidence="1">Membrane</location>
        <topology evidence="1">Single-pass membrane protein</topology>
    </subcellularLocation>
</comment>
<evidence type="ECO:0000313" key="7">
    <source>
        <dbReference type="Proteomes" id="UP001597400"/>
    </source>
</evidence>
<evidence type="ECO:0000256" key="4">
    <source>
        <dbReference type="ARBA" id="ARBA00023136"/>
    </source>
</evidence>
<dbReference type="Proteomes" id="UP001597400">
    <property type="component" value="Unassembled WGS sequence"/>
</dbReference>
<organism evidence="6 7">
    <name type="scientific">Sphingomonas arantia</name>
    <dbReference type="NCBI Taxonomy" id="1460676"/>
    <lineage>
        <taxon>Bacteria</taxon>
        <taxon>Pseudomonadati</taxon>
        <taxon>Pseudomonadota</taxon>
        <taxon>Alphaproteobacteria</taxon>
        <taxon>Sphingomonadales</taxon>
        <taxon>Sphingomonadaceae</taxon>
        <taxon>Sphingomonas</taxon>
    </lineage>
</organism>
<keyword evidence="4" id="KW-0472">Membrane</keyword>
<accession>A0ABW4U436</accession>
<evidence type="ECO:0000256" key="2">
    <source>
        <dbReference type="ARBA" id="ARBA00022692"/>
    </source>
</evidence>
<name>A0ABW4U436_9SPHN</name>
<evidence type="ECO:0000259" key="5">
    <source>
        <dbReference type="PROSITE" id="PS52015"/>
    </source>
</evidence>
<dbReference type="NCBIfam" id="TIGR01352">
    <property type="entry name" value="tonB_Cterm"/>
    <property type="match status" value="1"/>
</dbReference>
<sequence>MIDPFTTLAVAATLALTAPAPLPSKSAATDLSRPAATITSPAEWVTPDDYPPMAIRTKQEGTSQITFRVLPNGRVTGCETDQSSGSDLLDAMACALVQTRARYTPELDGKGRAVESASKTLRFTWRLPKDDPIPQTAGFGAPFRFEMEVDIDAAGKVADCRVVTRTGTAPVPLGDPCLEVRASPGVTPLAKDGKPVPSRMTIVSSLSHAPR</sequence>
<protein>
    <submittedName>
        <fullName evidence="6">Energy transducer TonB</fullName>
    </submittedName>
</protein>
<dbReference type="InterPro" id="IPR006260">
    <property type="entry name" value="TonB/TolA_C"/>
</dbReference>
<evidence type="ECO:0000256" key="1">
    <source>
        <dbReference type="ARBA" id="ARBA00004167"/>
    </source>
</evidence>
<evidence type="ECO:0000256" key="3">
    <source>
        <dbReference type="ARBA" id="ARBA00022989"/>
    </source>
</evidence>
<keyword evidence="7" id="KW-1185">Reference proteome</keyword>
<dbReference type="RefSeq" id="WP_380931026.1">
    <property type="nucleotide sequence ID" value="NZ_JBHUGS010000004.1"/>
</dbReference>
<dbReference type="Pfam" id="PF03544">
    <property type="entry name" value="TonB_C"/>
    <property type="match status" value="1"/>
</dbReference>
<keyword evidence="3" id="KW-1133">Transmembrane helix</keyword>
<dbReference type="PROSITE" id="PS52015">
    <property type="entry name" value="TONB_CTD"/>
    <property type="match status" value="1"/>
</dbReference>
<dbReference type="InterPro" id="IPR037682">
    <property type="entry name" value="TonB_C"/>
</dbReference>
<gene>
    <name evidence="6" type="ORF">ACFSGX_14605</name>
</gene>
<dbReference type="EMBL" id="JBHUGS010000004">
    <property type="protein sequence ID" value="MFD1952001.1"/>
    <property type="molecule type" value="Genomic_DNA"/>
</dbReference>
<proteinExistence type="predicted"/>
<evidence type="ECO:0000313" key="6">
    <source>
        <dbReference type="EMBL" id="MFD1952001.1"/>
    </source>
</evidence>
<dbReference type="Gene3D" id="3.30.1150.10">
    <property type="match status" value="1"/>
</dbReference>
<reference evidence="7" key="1">
    <citation type="journal article" date="2019" name="Int. J. Syst. Evol. Microbiol.">
        <title>The Global Catalogue of Microorganisms (GCM) 10K type strain sequencing project: providing services to taxonomists for standard genome sequencing and annotation.</title>
        <authorList>
            <consortium name="The Broad Institute Genomics Platform"/>
            <consortium name="The Broad Institute Genome Sequencing Center for Infectious Disease"/>
            <person name="Wu L."/>
            <person name="Ma J."/>
        </authorList>
    </citation>
    <scope>NUCLEOTIDE SEQUENCE [LARGE SCALE GENOMIC DNA]</scope>
    <source>
        <strain evidence="7">CGMCC 1.12702</strain>
    </source>
</reference>
<keyword evidence="2" id="KW-0812">Transmembrane</keyword>
<comment type="caution">
    <text evidence="6">The sequence shown here is derived from an EMBL/GenBank/DDBJ whole genome shotgun (WGS) entry which is preliminary data.</text>
</comment>
<feature type="domain" description="TonB C-terminal" evidence="5">
    <location>
        <begin position="35"/>
        <end position="134"/>
    </location>
</feature>